<organism evidence="1 2">
    <name type="scientific">Smittium culicis</name>
    <dbReference type="NCBI Taxonomy" id="133412"/>
    <lineage>
        <taxon>Eukaryota</taxon>
        <taxon>Fungi</taxon>
        <taxon>Fungi incertae sedis</taxon>
        <taxon>Zoopagomycota</taxon>
        <taxon>Kickxellomycotina</taxon>
        <taxon>Harpellomycetes</taxon>
        <taxon>Harpellales</taxon>
        <taxon>Legeriomycetaceae</taxon>
        <taxon>Smittium</taxon>
    </lineage>
</organism>
<keyword evidence="2" id="KW-1185">Reference proteome</keyword>
<name>A0A1R1YGQ7_9FUNG</name>
<gene>
    <name evidence="1" type="ORF">AYI70_g581</name>
</gene>
<accession>A0A1R1YGQ7</accession>
<sequence>MKNYADALEFLHSSSRATTKIPTSHSSSTVVAPHIHGADFLKDELYSSRYAQSLANLPATVKREIPHTNEGFLETASFVTVPTKFT</sequence>
<evidence type="ECO:0000313" key="1">
    <source>
        <dbReference type="EMBL" id="OMJ25906.1"/>
    </source>
</evidence>
<protein>
    <submittedName>
        <fullName evidence="1">Uncharacterized protein</fullName>
    </submittedName>
</protein>
<reference evidence="1 2" key="1">
    <citation type="submission" date="2017-01" db="EMBL/GenBank/DDBJ databases">
        <authorList>
            <person name="Mah S.A."/>
            <person name="Swanson W.J."/>
            <person name="Moy G.W."/>
            <person name="Vacquier V.D."/>
        </authorList>
    </citation>
    <scope>NUCLEOTIDE SEQUENCE [LARGE SCALE GENOMIC DNA]</scope>
    <source>
        <strain evidence="1 2">GSMNP</strain>
    </source>
</reference>
<dbReference type="Proteomes" id="UP000187283">
    <property type="component" value="Unassembled WGS sequence"/>
</dbReference>
<dbReference type="EMBL" id="LSSN01000094">
    <property type="protein sequence ID" value="OMJ25906.1"/>
    <property type="molecule type" value="Genomic_DNA"/>
</dbReference>
<evidence type="ECO:0000313" key="2">
    <source>
        <dbReference type="Proteomes" id="UP000187283"/>
    </source>
</evidence>
<proteinExistence type="predicted"/>
<comment type="caution">
    <text evidence="1">The sequence shown here is derived from an EMBL/GenBank/DDBJ whole genome shotgun (WGS) entry which is preliminary data.</text>
</comment>
<dbReference type="AlphaFoldDB" id="A0A1R1YGQ7"/>